<organism evidence="1 2">
    <name type="scientific">Hymenobacter saemangeumensis</name>
    <dbReference type="NCBI Taxonomy" id="1084522"/>
    <lineage>
        <taxon>Bacteria</taxon>
        <taxon>Pseudomonadati</taxon>
        <taxon>Bacteroidota</taxon>
        <taxon>Cytophagia</taxon>
        <taxon>Cytophagales</taxon>
        <taxon>Hymenobacteraceae</taxon>
        <taxon>Hymenobacter</taxon>
    </lineage>
</organism>
<keyword evidence="2" id="KW-1185">Reference proteome</keyword>
<protein>
    <recommendedName>
        <fullName evidence="3">PRTRC system protein C</fullName>
    </recommendedName>
</protein>
<evidence type="ECO:0000313" key="2">
    <source>
        <dbReference type="Proteomes" id="UP001501153"/>
    </source>
</evidence>
<dbReference type="Proteomes" id="UP001501153">
    <property type="component" value="Unassembled WGS sequence"/>
</dbReference>
<comment type="caution">
    <text evidence="1">The sequence shown here is derived from an EMBL/GenBank/DDBJ whole genome shotgun (WGS) entry which is preliminary data.</text>
</comment>
<accession>A0ABP8I7W9</accession>
<reference evidence="2" key="1">
    <citation type="journal article" date="2019" name="Int. J. Syst. Evol. Microbiol.">
        <title>The Global Catalogue of Microorganisms (GCM) 10K type strain sequencing project: providing services to taxonomists for standard genome sequencing and annotation.</title>
        <authorList>
            <consortium name="The Broad Institute Genomics Platform"/>
            <consortium name="The Broad Institute Genome Sequencing Center for Infectious Disease"/>
            <person name="Wu L."/>
            <person name="Ma J."/>
        </authorList>
    </citation>
    <scope>NUCLEOTIDE SEQUENCE [LARGE SCALE GENOMIC DNA]</scope>
    <source>
        <strain evidence="2">JCM 17923</strain>
    </source>
</reference>
<evidence type="ECO:0000313" key="1">
    <source>
        <dbReference type="EMBL" id="GAA4353099.1"/>
    </source>
</evidence>
<gene>
    <name evidence="1" type="ORF">GCM10023185_13390</name>
</gene>
<dbReference type="RefSeq" id="WP_345235045.1">
    <property type="nucleotide sequence ID" value="NZ_BAABGZ010000013.1"/>
</dbReference>
<evidence type="ECO:0008006" key="3">
    <source>
        <dbReference type="Google" id="ProtNLM"/>
    </source>
</evidence>
<name>A0ABP8I7W9_9BACT</name>
<proteinExistence type="predicted"/>
<dbReference type="EMBL" id="BAABGZ010000013">
    <property type="protein sequence ID" value="GAA4353099.1"/>
    <property type="molecule type" value="Genomic_DNA"/>
</dbReference>
<sequence length="105" mass="11602">MATKKKPSPTRAASFPIPAYLTGTDLASLEQQYVFYAKVYRLPDMSKVIDHNGEEQRVFTYPAELGDCDAMPMPPRVVEKFCTLIPAIQEGRARAAAIGKQAVLL</sequence>